<evidence type="ECO:0000256" key="1">
    <source>
        <dbReference type="SAM" id="Coils"/>
    </source>
</evidence>
<evidence type="ECO:0000313" key="3">
    <source>
        <dbReference type="EMBL" id="JAI50417.1"/>
    </source>
</evidence>
<feature type="region of interest" description="Disordered" evidence="2">
    <location>
        <begin position="137"/>
        <end position="168"/>
    </location>
</feature>
<feature type="compositionally biased region" description="Polar residues" evidence="2">
    <location>
        <begin position="158"/>
        <end position="168"/>
    </location>
</feature>
<keyword evidence="1" id="KW-0175">Coiled coil</keyword>
<sequence>MDNRALEQKNLTDSLGVLNLDGLRVFGEMSNSSISSSKPINERLNKERLRALDTLEKANKTMKSDVNKIIQQSFAKKDFRDPDPITTPSDSSPKFNRTEYVPYHRPDSINISDLVMDESINLDFKSTVSTSNNTKVSFEPSEITGRSTHYKDRKSQKNPKNSMASTSSRLSVGDILATSFAPKARNLGEVLGERTSVSTLGSLSNSRSLLRTADLSLNTSEANFSNKCAVVGGQFSFNVTNESTVNAEEFQPAENMHSKLLMDEIAWAQEFATIPTSDLNKKSKDKILDAKDFDLQPNPNR</sequence>
<dbReference type="OrthoDB" id="67059at2759"/>
<protein>
    <submittedName>
        <fullName evidence="3">Uncharacterized protein</fullName>
    </submittedName>
</protein>
<dbReference type="EMBL" id="GDHF01001897">
    <property type="protein sequence ID" value="JAI50417.1"/>
    <property type="molecule type" value="Transcribed_RNA"/>
</dbReference>
<gene>
    <name evidence="3" type="ORF">c0_g1_i4</name>
</gene>
<reference evidence="3" key="1">
    <citation type="submission" date="2015-06" db="EMBL/GenBank/DDBJ databases">
        <authorList>
            <person name="Hoefler B.C."/>
            <person name="Straight P.D."/>
        </authorList>
    </citation>
    <scope>NUCLEOTIDE SEQUENCE</scope>
</reference>
<proteinExistence type="predicted"/>
<organism evidence="3">
    <name type="scientific">Bactrocera latifrons</name>
    <name type="common">Malaysian fruit fly</name>
    <name type="synonym">Chaetodacus latifrons</name>
    <dbReference type="NCBI Taxonomy" id="174628"/>
    <lineage>
        <taxon>Eukaryota</taxon>
        <taxon>Metazoa</taxon>
        <taxon>Ecdysozoa</taxon>
        <taxon>Arthropoda</taxon>
        <taxon>Hexapoda</taxon>
        <taxon>Insecta</taxon>
        <taxon>Pterygota</taxon>
        <taxon>Neoptera</taxon>
        <taxon>Endopterygota</taxon>
        <taxon>Diptera</taxon>
        <taxon>Brachycera</taxon>
        <taxon>Muscomorpha</taxon>
        <taxon>Tephritoidea</taxon>
        <taxon>Tephritidae</taxon>
        <taxon>Bactrocera</taxon>
        <taxon>Bactrocera</taxon>
    </lineage>
</organism>
<feature type="coiled-coil region" evidence="1">
    <location>
        <begin position="41"/>
        <end position="72"/>
    </location>
</feature>
<dbReference type="AlphaFoldDB" id="A0A0K8WH52"/>
<feature type="compositionally biased region" description="Low complexity" evidence="2">
    <location>
        <begin position="84"/>
        <end position="93"/>
    </location>
</feature>
<name>A0A0K8WH52_BACLA</name>
<accession>A0A0K8WH52</accession>
<evidence type="ECO:0000256" key="2">
    <source>
        <dbReference type="SAM" id="MobiDB-lite"/>
    </source>
</evidence>
<feature type="region of interest" description="Disordered" evidence="2">
    <location>
        <begin position="75"/>
        <end position="97"/>
    </location>
</feature>